<keyword evidence="2 4" id="KW-0238">DNA-binding</keyword>
<evidence type="ECO:0000313" key="7">
    <source>
        <dbReference type="Proteomes" id="UP000279275"/>
    </source>
</evidence>
<organism evidence="6 7">
    <name type="scientific">Nocardia stercoris</name>
    <dbReference type="NCBI Taxonomy" id="2483361"/>
    <lineage>
        <taxon>Bacteria</taxon>
        <taxon>Bacillati</taxon>
        <taxon>Actinomycetota</taxon>
        <taxon>Actinomycetes</taxon>
        <taxon>Mycobacteriales</taxon>
        <taxon>Nocardiaceae</taxon>
        <taxon>Nocardia</taxon>
    </lineage>
</organism>
<name>A0A3M2LBI4_9NOCA</name>
<dbReference type="InterPro" id="IPR001647">
    <property type="entry name" value="HTH_TetR"/>
</dbReference>
<evidence type="ECO:0000313" key="6">
    <source>
        <dbReference type="EMBL" id="RMI34899.1"/>
    </source>
</evidence>
<dbReference type="Gene3D" id="1.10.357.10">
    <property type="entry name" value="Tetracycline Repressor, domain 2"/>
    <property type="match status" value="1"/>
</dbReference>
<feature type="domain" description="HTH tetR-type" evidence="5">
    <location>
        <begin position="47"/>
        <end position="107"/>
    </location>
</feature>
<dbReference type="PANTHER" id="PTHR30055">
    <property type="entry name" value="HTH-TYPE TRANSCRIPTIONAL REGULATOR RUTR"/>
    <property type="match status" value="1"/>
</dbReference>
<evidence type="ECO:0000256" key="1">
    <source>
        <dbReference type="ARBA" id="ARBA00023015"/>
    </source>
</evidence>
<dbReference type="InterPro" id="IPR004111">
    <property type="entry name" value="Repressor_TetR_C"/>
</dbReference>
<evidence type="ECO:0000259" key="5">
    <source>
        <dbReference type="PROSITE" id="PS50977"/>
    </source>
</evidence>
<dbReference type="GO" id="GO:0045892">
    <property type="term" value="P:negative regulation of DNA-templated transcription"/>
    <property type="evidence" value="ECO:0007669"/>
    <property type="project" value="InterPro"/>
</dbReference>
<dbReference type="PROSITE" id="PS50977">
    <property type="entry name" value="HTH_TETR_2"/>
    <property type="match status" value="1"/>
</dbReference>
<dbReference type="EMBL" id="RFFH01000001">
    <property type="protein sequence ID" value="RMI34899.1"/>
    <property type="molecule type" value="Genomic_DNA"/>
</dbReference>
<dbReference type="AlphaFoldDB" id="A0A3M2LBI4"/>
<dbReference type="PANTHER" id="PTHR30055:SF151">
    <property type="entry name" value="TRANSCRIPTIONAL REGULATORY PROTEIN"/>
    <property type="match status" value="1"/>
</dbReference>
<keyword evidence="7" id="KW-1185">Reference proteome</keyword>
<evidence type="ECO:0000256" key="3">
    <source>
        <dbReference type="ARBA" id="ARBA00023163"/>
    </source>
</evidence>
<dbReference type="Proteomes" id="UP000279275">
    <property type="component" value="Unassembled WGS sequence"/>
</dbReference>
<accession>A0A3M2LBI4</accession>
<evidence type="ECO:0000256" key="4">
    <source>
        <dbReference type="PROSITE-ProRule" id="PRU00335"/>
    </source>
</evidence>
<dbReference type="Pfam" id="PF02909">
    <property type="entry name" value="TetR_C_1"/>
    <property type="match status" value="1"/>
</dbReference>
<dbReference type="InterPro" id="IPR050109">
    <property type="entry name" value="HTH-type_TetR-like_transc_reg"/>
</dbReference>
<dbReference type="GO" id="GO:0003700">
    <property type="term" value="F:DNA-binding transcription factor activity"/>
    <property type="evidence" value="ECO:0007669"/>
    <property type="project" value="TreeGrafter"/>
</dbReference>
<dbReference type="InterPro" id="IPR036271">
    <property type="entry name" value="Tet_transcr_reg_TetR-rel_C_sf"/>
</dbReference>
<evidence type="ECO:0000256" key="2">
    <source>
        <dbReference type="ARBA" id="ARBA00023125"/>
    </source>
</evidence>
<dbReference type="InterPro" id="IPR009057">
    <property type="entry name" value="Homeodomain-like_sf"/>
</dbReference>
<dbReference type="GO" id="GO:0000976">
    <property type="term" value="F:transcription cis-regulatory region binding"/>
    <property type="evidence" value="ECO:0007669"/>
    <property type="project" value="TreeGrafter"/>
</dbReference>
<comment type="caution">
    <text evidence="6">The sequence shown here is derived from an EMBL/GenBank/DDBJ whole genome shotgun (WGS) entry which is preliminary data.</text>
</comment>
<sequence>MAFVGCTLFVEVTEMSDDGVIPAPPWHENGERWPWKQPRPKPKVKEPLSLDRIVDAAMKIVDHAGLDALSMRRLGDELQTTASALYAHVADKDELLDLMFDRVMGEVELPDPDPDDWQEQLKQYARESVRVLVGHRDLAKITIGRVPFGPNGIRTIEQMLALLRSGGLPDRIAAYAGDLLGSYLGVMAIEQAMRREQADNGEDTDLATITAQMRTYMESLPAEHFPNIVALAGPLTEGGTDDRFELGLDIIVRGLSSYVEKDRG</sequence>
<dbReference type="Pfam" id="PF00440">
    <property type="entry name" value="TetR_N"/>
    <property type="match status" value="1"/>
</dbReference>
<dbReference type="SUPFAM" id="SSF48498">
    <property type="entry name" value="Tetracyclin repressor-like, C-terminal domain"/>
    <property type="match status" value="1"/>
</dbReference>
<gene>
    <name evidence="6" type="ORF">EBN03_00575</name>
</gene>
<protein>
    <submittedName>
        <fullName evidence="6">TetR/AcrR family transcriptional regulator</fullName>
    </submittedName>
</protein>
<keyword evidence="3" id="KW-0804">Transcription</keyword>
<keyword evidence="1" id="KW-0805">Transcription regulation</keyword>
<feature type="DNA-binding region" description="H-T-H motif" evidence="4">
    <location>
        <begin position="70"/>
        <end position="89"/>
    </location>
</feature>
<reference evidence="6 7" key="1">
    <citation type="submission" date="2018-10" db="EMBL/GenBank/DDBJ databases">
        <title>Isolation from cow dung.</title>
        <authorList>
            <person name="Ling L."/>
        </authorList>
    </citation>
    <scope>NUCLEOTIDE SEQUENCE [LARGE SCALE GENOMIC DNA]</scope>
    <source>
        <strain evidence="6 7">NEAU-LL90</strain>
    </source>
</reference>
<proteinExistence type="predicted"/>
<dbReference type="SUPFAM" id="SSF46689">
    <property type="entry name" value="Homeodomain-like"/>
    <property type="match status" value="1"/>
</dbReference>